<dbReference type="PANTHER" id="PTHR43537:SF41">
    <property type="entry name" value="TRANSCRIPTIONAL REGULATORY PROTEIN"/>
    <property type="match status" value="1"/>
</dbReference>
<protein>
    <submittedName>
        <fullName evidence="5">GntR family transcriptional regulator</fullName>
    </submittedName>
</protein>
<dbReference type="SUPFAM" id="SSF46785">
    <property type="entry name" value="Winged helix' DNA-binding domain"/>
    <property type="match status" value="1"/>
</dbReference>
<proteinExistence type="predicted"/>
<evidence type="ECO:0000256" key="2">
    <source>
        <dbReference type="ARBA" id="ARBA00023125"/>
    </source>
</evidence>
<comment type="caution">
    <text evidence="5">The sequence shown here is derived from an EMBL/GenBank/DDBJ whole genome shotgun (WGS) entry which is preliminary data.</text>
</comment>
<evidence type="ECO:0000313" key="6">
    <source>
        <dbReference type="Proteomes" id="UP000780875"/>
    </source>
</evidence>
<evidence type="ECO:0000256" key="1">
    <source>
        <dbReference type="ARBA" id="ARBA00023015"/>
    </source>
</evidence>
<evidence type="ECO:0000259" key="4">
    <source>
        <dbReference type="PROSITE" id="PS50949"/>
    </source>
</evidence>
<dbReference type="PANTHER" id="PTHR43537">
    <property type="entry name" value="TRANSCRIPTIONAL REGULATOR, GNTR FAMILY"/>
    <property type="match status" value="1"/>
</dbReference>
<organism evidence="5 6">
    <name type="scientific">Nocardioides mangrovi</name>
    <dbReference type="NCBI Taxonomy" id="2874580"/>
    <lineage>
        <taxon>Bacteria</taxon>
        <taxon>Bacillati</taxon>
        <taxon>Actinomycetota</taxon>
        <taxon>Actinomycetes</taxon>
        <taxon>Propionibacteriales</taxon>
        <taxon>Nocardioidaceae</taxon>
        <taxon>Nocardioides</taxon>
    </lineage>
</organism>
<dbReference type="SUPFAM" id="SSF48008">
    <property type="entry name" value="GntR ligand-binding domain-like"/>
    <property type="match status" value="1"/>
</dbReference>
<reference evidence="5 6" key="1">
    <citation type="submission" date="2021-09" db="EMBL/GenBank/DDBJ databases">
        <title>Whole genome sequence of Nocardioides sp. GBK3QG-3.</title>
        <authorList>
            <person name="Tuo L."/>
        </authorList>
    </citation>
    <scope>NUCLEOTIDE SEQUENCE [LARGE SCALE GENOMIC DNA]</scope>
    <source>
        <strain evidence="5 6">GBK3QG-3</strain>
    </source>
</reference>
<dbReference type="SMART" id="SM00895">
    <property type="entry name" value="FCD"/>
    <property type="match status" value="1"/>
</dbReference>
<dbReference type="Pfam" id="PF00392">
    <property type="entry name" value="GntR"/>
    <property type="match status" value="1"/>
</dbReference>
<keyword evidence="1" id="KW-0805">Transcription regulation</keyword>
<dbReference type="InterPro" id="IPR036388">
    <property type="entry name" value="WH-like_DNA-bd_sf"/>
</dbReference>
<dbReference type="Proteomes" id="UP000780875">
    <property type="component" value="Unassembled WGS sequence"/>
</dbReference>
<dbReference type="Gene3D" id="1.10.10.10">
    <property type="entry name" value="Winged helix-like DNA-binding domain superfamily/Winged helix DNA-binding domain"/>
    <property type="match status" value="1"/>
</dbReference>
<dbReference type="InterPro" id="IPR008920">
    <property type="entry name" value="TF_FadR/GntR_C"/>
</dbReference>
<evidence type="ECO:0000313" key="5">
    <source>
        <dbReference type="EMBL" id="MBZ5737930.1"/>
    </source>
</evidence>
<sequence length="213" mass="24631">MTDVSSSRVAAYLREAILGGDLKPGDRIRQEEIAARLGASRLPVREALRMLEAEGLTEHEPHKGARVPRLTQHEVDVIYRMRERLEPLALVESLPQLGPADVERLEDVQRRIEDNDDLEKFLDLDREFHMLTYSGCAIEPLNQNVTRLWNSTQHYRRAYVALGGQSRMWIVNAEHRLILDAVVRRDASDAERYLEGHIRRTRNELAHHPEVFD</sequence>
<dbReference type="PRINTS" id="PR00035">
    <property type="entry name" value="HTHGNTR"/>
</dbReference>
<name>A0ABS7UAR8_9ACTN</name>
<dbReference type="Pfam" id="PF07729">
    <property type="entry name" value="FCD"/>
    <property type="match status" value="1"/>
</dbReference>
<dbReference type="PROSITE" id="PS50949">
    <property type="entry name" value="HTH_GNTR"/>
    <property type="match status" value="1"/>
</dbReference>
<evidence type="ECO:0000256" key="3">
    <source>
        <dbReference type="ARBA" id="ARBA00023163"/>
    </source>
</evidence>
<dbReference type="Gene3D" id="1.20.120.530">
    <property type="entry name" value="GntR ligand-binding domain-like"/>
    <property type="match status" value="1"/>
</dbReference>
<dbReference type="InterPro" id="IPR011711">
    <property type="entry name" value="GntR_C"/>
</dbReference>
<keyword evidence="3" id="KW-0804">Transcription</keyword>
<dbReference type="InterPro" id="IPR000524">
    <property type="entry name" value="Tscrpt_reg_HTH_GntR"/>
</dbReference>
<dbReference type="CDD" id="cd07377">
    <property type="entry name" value="WHTH_GntR"/>
    <property type="match status" value="1"/>
</dbReference>
<dbReference type="RefSeq" id="WP_224122307.1">
    <property type="nucleotide sequence ID" value="NZ_JAIQZJ010000003.1"/>
</dbReference>
<gene>
    <name evidence="5" type="ORF">K8U61_07140</name>
</gene>
<dbReference type="SMART" id="SM00345">
    <property type="entry name" value="HTH_GNTR"/>
    <property type="match status" value="1"/>
</dbReference>
<accession>A0ABS7UAR8</accession>
<dbReference type="InterPro" id="IPR036390">
    <property type="entry name" value="WH_DNA-bd_sf"/>
</dbReference>
<dbReference type="EMBL" id="JAIQZJ010000003">
    <property type="protein sequence ID" value="MBZ5737930.1"/>
    <property type="molecule type" value="Genomic_DNA"/>
</dbReference>
<keyword evidence="2" id="KW-0238">DNA-binding</keyword>
<feature type="domain" description="HTH gntR-type" evidence="4">
    <location>
        <begin position="3"/>
        <end position="70"/>
    </location>
</feature>
<keyword evidence="6" id="KW-1185">Reference proteome</keyword>